<organism evidence="2 3">
    <name type="scientific">Aquimixticola soesokkakensis</name>
    <dbReference type="NCBI Taxonomy" id="1519096"/>
    <lineage>
        <taxon>Bacteria</taxon>
        <taxon>Pseudomonadati</taxon>
        <taxon>Pseudomonadota</taxon>
        <taxon>Alphaproteobacteria</taxon>
        <taxon>Rhodobacterales</taxon>
        <taxon>Paracoccaceae</taxon>
        <taxon>Aquimixticola</taxon>
    </lineage>
</organism>
<protein>
    <submittedName>
        <fullName evidence="2">Uncharacterized protein</fullName>
    </submittedName>
</protein>
<name>A0A1Y5SQ06_9RHOB</name>
<accession>A0A1Y5SQ06</accession>
<keyword evidence="3" id="KW-1185">Reference proteome</keyword>
<evidence type="ECO:0000313" key="2">
    <source>
        <dbReference type="EMBL" id="SLN45745.1"/>
    </source>
</evidence>
<dbReference type="AlphaFoldDB" id="A0A1Y5SQ06"/>
<evidence type="ECO:0000313" key="3">
    <source>
        <dbReference type="Proteomes" id="UP000193862"/>
    </source>
</evidence>
<gene>
    <name evidence="2" type="ORF">AQS8620_01868</name>
</gene>
<proteinExistence type="predicted"/>
<feature type="region of interest" description="Disordered" evidence="1">
    <location>
        <begin position="1"/>
        <end position="21"/>
    </location>
</feature>
<evidence type="ECO:0000256" key="1">
    <source>
        <dbReference type="SAM" id="MobiDB-lite"/>
    </source>
</evidence>
<dbReference type="Proteomes" id="UP000193862">
    <property type="component" value="Unassembled WGS sequence"/>
</dbReference>
<sequence length="40" mass="4400">MRPHLSHCARAEGTGRARAQRHKRLMSTVPQGILYVGSGL</sequence>
<dbReference type="EMBL" id="FWFS01000006">
    <property type="protein sequence ID" value="SLN45745.1"/>
    <property type="molecule type" value="Genomic_DNA"/>
</dbReference>
<reference evidence="2 3" key="1">
    <citation type="submission" date="2017-03" db="EMBL/GenBank/DDBJ databases">
        <authorList>
            <person name="Afonso C.L."/>
            <person name="Miller P.J."/>
            <person name="Scott M.A."/>
            <person name="Spackman E."/>
            <person name="Goraichik I."/>
            <person name="Dimitrov K.M."/>
            <person name="Suarez D.L."/>
            <person name="Swayne D.E."/>
        </authorList>
    </citation>
    <scope>NUCLEOTIDE SEQUENCE [LARGE SCALE GENOMIC DNA]</scope>
    <source>
        <strain evidence="2 3">CECT 8620</strain>
    </source>
</reference>